<dbReference type="RefSeq" id="WP_097781756.1">
    <property type="nucleotide sequence ID" value="NZ_NMTS02000001.1"/>
</dbReference>
<dbReference type="AlphaFoldDB" id="A0A2J4JRZ9"/>
<sequence length="337" mass="37210">MYHSLIINVGDNYIDTWDDWKLIPSSRPVIAPPIERTKFVPVPGRDGALDYSRTPANRPTYDDRTGKIEFYLENDYAGWDWETAYTTICETLKGQRVRFALEDNPSHYYSGLLWVDQFKSDKGHSKITLEYNLHPTMYTLKVEAVALNVYDLKLNRGMEYQLLVGVGPTNTFYRKINVTTKPRDVVKITQNGTILALRKGTAVVMAECGGVKAECAVTVGAYESFTIERALDGVSETNPVGSIVAGMSYQNVFNVGDSEKEMLELTVEMGGTDVTGSCAVMAEDNASAQIKMTSVTGNIKITAHAAAKPVAAMLCADILPVEVKPLKRVEGAFRLGR</sequence>
<dbReference type="EMBL" id="NMTS02000001">
    <property type="protein sequence ID" value="PLK30637.1"/>
    <property type="molecule type" value="Genomic_DNA"/>
</dbReference>
<evidence type="ECO:0008006" key="3">
    <source>
        <dbReference type="Google" id="ProtNLM"/>
    </source>
</evidence>
<dbReference type="SUPFAM" id="SSF49373">
    <property type="entry name" value="Invasin/intimin cell-adhesion fragments"/>
    <property type="match status" value="1"/>
</dbReference>
<dbReference type="Gene3D" id="2.40.30.200">
    <property type="match status" value="1"/>
</dbReference>
<reference evidence="1 2" key="1">
    <citation type="journal article" date="2017" name="Front. Microbiol.">
        <title>New Insights into the Diversity of the Genus Faecalibacterium.</title>
        <authorList>
            <person name="Benevides L."/>
            <person name="Burman S."/>
            <person name="Martin R."/>
            <person name="Robert V."/>
            <person name="Thomas M."/>
            <person name="Miquel S."/>
            <person name="Chain F."/>
            <person name="Sokol H."/>
            <person name="Bermudez-Humaran L.G."/>
            <person name="Morrison M."/>
            <person name="Langella P."/>
            <person name="Azevedo V.A."/>
            <person name="Chatel J.M."/>
            <person name="Soares S."/>
        </authorList>
    </citation>
    <scope>NUCLEOTIDE SEQUENCE [LARGE SCALE GENOMIC DNA]</scope>
    <source>
        <strain evidence="1 2">CNCM I 4542</strain>
    </source>
</reference>
<name>A0A2J4JRZ9_9FIRM</name>
<organism evidence="1 2">
    <name type="scientific">Faecalibacterium prausnitzii</name>
    <dbReference type="NCBI Taxonomy" id="853"/>
    <lineage>
        <taxon>Bacteria</taxon>
        <taxon>Bacillati</taxon>
        <taxon>Bacillota</taxon>
        <taxon>Clostridia</taxon>
        <taxon>Eubacteriales</taxon>
        <taxon>Oscillospiraceae</taxon>
        <taxon>Faecalibacterium</taxon>
    </lineage>
</organism>
<evidence type="ECO:0000313" key="2">
    <source>
        <dbReference type="Proteomes" id="UP000221015"/>
    </source>
</evidence>
<proteinExistence type="predicted"/>
<comment type="caution">
    <text evidence="1">The sequence shown here is derived from an EMBL/GenBank/DDBJ whole genome shotgun (WGS) entry which is preliminary data.</text>
</comment>
<evidence type="ECO:0000313" key="1">
    <source>
        <dbReference type="EMBL" id="PLK30637.1"/>
    </source>
</evidence>
<dbReference type="Proteomes" id="UP000221015">
    <property type="component" value="Unassembled WGS sequence"/>
</dbReference>
<protein>
    <recommendedName>
        <fullName evidence="3">BIG2 domain-containing protein</fullName>
    </recommendedName>
</protein>
<gene>
    <name evidence="1" type="ORF">CGS50_003210</name>
</gene>
<dbReference type="InterPro" id="IPR008964">
    <property type="entry name" value="Invasin/intimin_cell_adhesion"/>
</dbReference>
<accession>A0A2J4JRZ9</accession>
<dbReference type="Gene3D" id="2.60.40.1080">
    <property type="match status" value="1"/>
</dbReference>